<dbReference type="InterPro" id="IPR036388">
    <property type="entry name" value="WH-like_DNA-bd_sf"/>
</dbReference>
<protein>
    <submittedName>
        <fullName evidence="7">SIS domain-containing protein</fullName>
    </submittedName>
</protein>
<dbReference type="InterPro" id="IPR046348">
    <property type="entry name" value="SIS_dom_sf"/>
</dbReference>
<keyword evidence="8" id="KW-1185">Reference proteome</keyword>
<dbReference type="InterPro" id="IPR035472">
    <property type="entry name" value="RpiR-like_SIS"/>
</dbReference>
<dbReference type="CDD" id="cd05013">
    <property type="entry name" value="SIS_RpiR"/>
    <property type="match status" value="1"/>
</dbReference>
<proteinExistence type="predicted"/>
<keyword evidence="2" id="KW-0238">DNA-binding</keyword>
<evidence type="ECO:0000256" key="1">
    <source>
        <dbReference type="ARBA" id="ARBA00023015"/>
    </source>
</evidence>
<feature type="domain" description="SIS" evidence="6">
    <location>
        <begin position="148"/>
        <end position="286"/>
    </location>
</feature>
<dbReference type="GO" id="GO:0003677">
    <property type="term" value="F:DNA binding"/>
    <property type="evidence" value="ECO:0007669"/>
    <property type="project" value="UniProtKB-KW"/>
</dbReference>
<dbReference type="PANTHER" id="PTHR30514:SF18">
    <property type="entry name" value="RPIR-FAMILY TRANSCRIPTIONAL REGULATOR"/>
    <property type="match status" value="1"/>
</dbReference>
<dbReference type="GO" id="GO:1901135">
    <property type="term" value="P:carbohydrate derivative metabolic process"/>
    <property type="evidence" value="ECO:0007669"/>
    <property type="project" value="InterPro"/>
</dbReference>
<name>A0A7K1LH18_9MICC</name>
<comment type="caution">
    <text evidence="7">The sequence shown here is derived from an EMBL/GenBank/DDBJ whole genome shotgun (WGS) entry which is preliminary data.</text>
</comment>
<dbReference type="Gene3D" id="1.10.10.10">
    <property type="entry name" value="Winged helix-like DNA-binding domain superfamily/Winged helix DNA-binding domain"/>
    <property type="match status" value="1"/>
</dbReference>
<dbReference type="Pfam" id="PF01418">
    <property type="entry name" value="HTH_6"/>
    <property type="match status" value="1"/>
</dbReference>
<organism evidence="7 8">
    <name type="scientific">Rothia koreensis</name>
    <dbReference type="NCBI Taxonomy" id="592378"/>
    <lineage>
        <taxon>Bacteria</taxon>
        <taxon>Bacillati</taxon>
        <taxon>Actinomycetota</taxon>
        <taxon>Actinomycetes</taxon>
        <taxon>Micrococcales</taxon>
        <taxon>Micrococcaceae</taxon>
        <taxon>Rothia</taxon>
    </lineage>
</organism>
<evidence type="ECO:0000313" key="8">
    <source>
        <dbReference type="Proteomes" id="UP000462152"/>
    </source>
</evidence>
<dbReference type="AlphaFoldDB" id="A0A7K1LH18"/>
<dbReference type="InterPro" id="IPR009057">
    <property type="entry name" value="Homeodomain-like_sf"/>
</dbReference>
<dbReference type="Proteomes" id="UP000462152">
    <property type="component" value="Unassembled WGS sequence"/>
</dbReference>
<dbReference type="InterPro" id="IPR047640">
    <property type="entry name" value="RpiR-like"/>
</dbReference>
<feature type="region of interest" description="Disordered" evidence="4">
    <location>
        <begin position="1"/>
        <end position="27"/>
    </location>
</feature>
<dbReference type="PROSITE" id="PS51071">
    <property type="entry name" value="HTH_RPIR"/>
    <property type="match status" value="1"/>
</dbReference>
<dbReference type="Pfam" id="PF01380">
    <property type="entry name" value="SIS"/>
    <property type="match status" value="1"/>
</dbReference>
<gene>
    <name evidence="7" type="ORF">GMA10_04535</name>
</gene>
<evidence type="ECO:0000259" key="5">
    <source>
        <dbReference type="PROSITE" id="PS51071"/>
    </source>
</evidence>
<dbReference type="SUPFAM" id="SSF53697">
    <property type="entry name" value="SIS domain"/>
    <property type="match status" value="1"/>
</dbReference>
<evidence type="ECO:0000256" key="2">
    <source>
        <dbReference type="ARBA" id="ARBA00023125"/>
    </source>
</evidence>
<evidence type="ECO:0000256" key="4">
    <source>
        <dbReference type="SAM" id="MobiDB-lite"/>
    </source>
</evidence>
<keyword evidence="1" id="KW-0805">Transcription regulation</keyword>
<dbReference type="Gene3D" id="3.40.50.10490">
    <property type="entry name" value="Glucose-6-phosphate isomerase like protein, domain 1"/>
    <property type="match status" value="1"/>
</dbReference>
<accession>A0A7K1LH18</accession>
<reference evidence="7 8" key="1">
    <citation type="submission" date="2019-12" db="EMBL/GenBank/DDBJ databases">
        <authorList>
            <person name="Li J."/>
            <person name="Shi Y."/>
            <person name="Xu G."/>
            <person name="Xiao D."/>
            <person name="Ran X."/>
        </authorList>
    </citation>
    <scope>NUCLEOTIDE SEQUENCE [LARGE SCALE GENOMIC DNA]</scope>
    <source>
        <strain evidence="7 8">JCM 15915</strain>
    </source>
</reference>
<dbReference type="GO" id="GO:0097367">
    <property type="term" value="F:carbohydrate derivative binding"/>
    <property type="evidence" value="ECO:0007669"/>
    <property type="project" value="InterPro"/>
</dbReference>
<dbReference type="InterPro" id="IPR001347">
    <property type="entry name" value="SIS_dom"/>
</dbReference>
<evidence type="ECO:0000313" key="7">
    <source>
        <dbReference type="EMBL" id="MUN54484.1"/>
    </source>
</evidence>
<evidence type="ECO:0000259" key="6">
    <source>
        <dbReference type="PROSITE" id="PS51464"/>
    </source>
</evidence>
<dbReference type="EMBL" id="WOGT01000002">
    <property type="protein sequence ID" value="MUN54484.1"/>
    <property type="molecule type" value="Genomic_DNA"/>
</dbReference>
<dbReference type="OrthoDB" id="3574600at2"/>
<dbReference type="GO" id="GO:0003700">
    <property type="term" value="F:DNA-binding transcription factor activity"/>
    <property type="evidence" value="ECO:0007669"/>
    <property type="project" value="InterPro"/>
</dbReference>
<feature type="domain" description="HTH rpiR-type" evidence="5">
    <location>
        <begin position="27"/>
        <end position="103"/>
    </location>
</feature>
<dbReference type="SUPFAM" id="SSF46689">
    <property type="entry name" value="Homeodomain-like"/>
    <property type="match status" value="1"/>
</dbReference>
<dbReference type="PANTHER" id="PTHR30514">
    <property type="entry name" value="GLUCOKINASE"/>
    <property type="match status" value="1"/>
</dbReference>
<dbReference type="PROSITE" id="PS51464">
    <property type="entry name" value="SIS"/>
    <property type="match status" value="1"/>
</dbReference>
<evidence type="ECO:0000256" key="3">
    <source>
        <dbReference type="ARBA" id="ARBA00023163"/>
    </source>
</evidence>
<keyword evidence="3" id="KW-0804">Transcription</keyword>
<sequence>MRIGSGGESLRERTEGEASEVDGDERTEVRELVRQRMDCMTKGERKVARVLLARYPSAGLTTVAEVATMSGVSAPTVLRFASRIGFTGWPDVQRRLVAEINAQGSPVAQYRRKSGVGGEGVLERSLESFSHMLSTTFEQVPESEFSATVDLLSDPKRRIVVTGGRFSHYLAGYFADHLAMLRRGVTVLAHDENSWRSGILDMDDASVLVLFDYRRYSSDSARLAELAHGRGASVCLMTDHRLSPVSDVARTVLSSEVESASPFDSLTAATALTEALVGAVTERLGDAGKQRVVAFEELLGEG</sequence>
<dbReference type="InterPro" id="IPR000281">
    <property type="entry name" value="HTH_RpiR"/>
</dbReference>
<dbReference type="RefSeq" id="WP_129315189.1">
    <property type="nucleotide sequence ID" value="NZ_NOIQ01000004.1"/>
</dbReference>